<dbReference type="RefSeq" id="WP_120353035.1">
    <property type="nucleotide sequence ID" value="NZ_RAQO01000001.1"/>
</dbReference>
<evidence type="ECO:0000313" key="2">
    <source>
        <dbReference type="Proteomes" id="UP000286482"/>
    </source>
</evidence>
<evidence type="ECO:0000313" key="1">
    <source>
        <dbReference type="EMBL" id="RKF22232.1"/>
    </source>
</evidence>
<sequence length="498" mass="57045">MIDSLQLGAMLIESGVIDEVVREMMVRPQLIAAAESSSNIKRSMKSQLSRWRSQVMEQVSEIPNEQRFADEIVQYQRAIEMSADQFVEQVDIITLGLEGSSSYYIEAKKLCDDPNHRKSPMFQNYFCNQWFDSILNDLKQAQIAEVENEKEQLLTDLYQRIDTMQDLEGISETGDQNHLGRLWDMAAAKLSRRDVNHLHFYTQFLKDQPLLLEIAESLGRMALDQAPSEIKEPEHEELQMVEEQSDMAIDDIVGIHESDDLSKLLPSETMFLAYPELEVVFYKHLADKQLLNYRSQGKSRTLKRVKTVTVKASHELIHPGPFILAIDASGSMQGFPEKCAKAFAYGLMQIALAQERDCRVLIFSSELIEYQLTRQDGLKEALSFLNYSFLGGTDFNAVFENAISTLSTQQFENADLVVLSDFIAPTPPAKLQTLIEALKTKSNRFHGLNLSRYGNPALMDVFDHIWQYHPSIMERAKTKSKLGKNKLHRLFNERQRKF</sequence>
<dbReference type="GO" id="GO:0005829">
    <property type="term" value="C:cytosol"/>
    <property type="evidence" value="ECO:0007669"/>
    <property type="project" value="TreeGrafter"/>
</dbReference>
<dbReference type="OrthoDB" id="387240at2"/>
<dbReference type="SUPFAM" id="SSF53300">
    <property type="entry name" value="vWA-like"/>
    <property type="match status" value="1"/>
</dbReference>
<dbReference type="NCBIfam" id="NF008230">
    <property type="entry name" value="PRK10997.1"/>
    <property type="match status" value="1"/>
</dbReference>
<comment type="caution">
    <text evidence="1">The sequence shown here is derived from an EMBL/GenBank/DDBJ whole genome shotgun (WGS) entry which is preliminary data.</text>
</comment>
<dbReference type="Pfam" id="PF05762">
    <property type="entry name" value="VWA_CoxE"/>
    <property type="match status" value="1"/>
</dbReference>
<gene>
    <name evidence="1" type="primary">viaA</name>
    <name evidence="1" type="ORF">DBZ36_00885</name>
</gene>
<dbReference type="EMBL" id="RAQO01000001">
    <property type="protein sequence ID" value="RKF22232.1"/>
    <property type="molecule type" value="Genomic_DNA"/>
</dbReference>
<dbReference type="InterPro" id="IPR036465">
    <property type="entry name" value="vWFA_dom_sf"/>
</dbReference>
<organism evidence="1 2">
    <name type="scientific">Alginatibacterium sediminis</name>
    <dbReference type="NCBI Taxonomy" id="2164068"/>
    <lineage>
        <taxon>Bacteria</taxon>
        <taxon>Pseudomonadati</taxon>
        <taxon>Pseudomonadota</taxon>
        <taxon>Gammaproteobacteria</taxon>
        <taxon>Alteromonadales</taxon>
        <taxon>Alteromonadaceae</taxon>
        <taxon>Alginatibacterium</taxon>
    </lineage>
</organism>
<dbReference type="PANTHER" id="PTHR36846">
    <property type="entry name" value="PROTEIN VIAA"/>
    <property type="match status" value="1"/>
</dbReference>
<reference evidence="1 2" key="1">
    <citation type="submission" date="2018-09" db="EMBL/GenBank/DDBJ databases">
        <authorList>
            <person name="Wang Z."/>
        </authorList>
    </citation>
    <scope>NUCLEOTIDE SEQUENCE [LARGE SCALE GENOMIC DNA]</scope>
    <source>
        <strain evidence="1 2">ALS 81</strain>
    </source>
</reference>
<accession>A0A420ENF1</accession>
<protein>
    <submittedName>
        <fullName evidence="1">ATPase RavA stimulator ViaA</fullName>
    </submittedName>
</protein>
<dbReference type="InterPro" id="IPR008912">
    <property type="entry name" value="Uncharacterised_CoxE"/>
</dbReference>
<dbReference type="CDD" id="cd01462">
    <property type="entry name" value="VWA_YIEM_type"/>
    <property type="match status" value="1"/>
</dbReference>
<dbReference type="Proteomes" id="UP000286482">
    <property type="component" value="Unassembled WGS sequence"/>
</dbReference>
<dbReference type="AlphaFoldDB" id="A0A420ENF1"/>
<name>A0A420ENF1_9ALTE</name>
<dbReference type="Gene3D" id="3.40.50.410">
    <property type="entry name" value="von Willebrand factor, type A domain"/>
    <property type="match status" value="1"/>
</dbReference>
<proteinExistence type="predicted"/>
<dbReference type="PANTHER" id="PTHR36846:SF1">
    <property type="entry name" value="PROTEIN VIAA"/>
    <property type="match status" value="1"/>
</dbReference>
<keyword evidence="2" id="KW-1185">Reference proteome</keyword>